<feature type="binding site" evidence="11">
    <location>
        <position position="503"/>
    </location>
    <ligand>
        <name>Mn(2+)</name>
        <dbReference type="ChEBI" id="CHEBI:29035"/>
    </ligand>
</feature>
<organism evidence="14 15">
    <name type="scientific">Cohnella xylanilytica</name>
    <dbReference type="NCBI Taxonomy" id="557555"/>
    <lineage>
        <taxon>Bacteria</taxon>
        <taxon>Bacillati</taxon>
        <taxon>Bacillota</taxon>
        <taxon>Bacilli</taxon>
        <taxon>Bacillales</taxon>
        <taxon>Paenibacillaceae</taxon>
        <taxon>Cohnella</taxon>
    </lineage>
</organism>
<dbReference type="EMBL" id="JACJVR010000013">
    <property type="protein sequence ID" value="MBB6690605.1"/>
    <property type="molecule type" value="Genomic_DNA"/>
</dbReference>
<name>A0A841TR25_9BACL</name>
<dbReference type="Gene3D" id="3.40.720.10">
    <property type="entry name" value="Alkaline Phosphatase, subunit A"/>
    <property type="match status" value="1"/>
</dbReference>
<comment type="pathway">
    <text evidence="2">Cell wall biogenesis; lipoteichoic acid biosynthesis.</text>
</comment>
<feature type="binding site" evidence="11">
    <location>
        <position position="287"/>
    </location>
    <ligand>
        <name>Mn(2+)</name>
        <dbReference type="ChEBI" id="CHEBI:29035"/>
    </ligand>
</feature>
<comment type="subcellular location">
    <subcellularLocation>
        <location evidence="1">Cell membrane</location>
        <topology evidence="1">Multi-pass membrane protein</topology>
    </subcellularLocation>
</comment>
<evidence type="ECO:0000256" key="3">
    <source>
        <dbReference type="ARBA" id="ARBA00009983"/>
    </source>
</evidence>
<comment type="caution">
    <text evidence="14">The sequence shown here is derived from an EMBL/GenBank/DDBJ whole genome shotgun (WGS) entry which is preliminary data.</text>
</comment>
<evidence type="ECO:0000259" key="13">
    <source>
        <dbReference type="Pfam" id="PF00884"/>
    </source>
</evidence>
<dbReference type="PANTHER" id="PTHR47371">
    <property type="entry name" value="LIPOTEICHOIC ACID SYNTHASE"/>
    <property type="match status" value="1"/>
</dbReference>
<feature type="binding site" evidence="11">
    <location>
        <position position="502"/>
    </location>
    <ligand>
        <name>Mn(2+)</name>
        <dbReference type="ChEBI" id="CHEBI:29035"/>
    </ligand>
</feature>
<dbReference type="PANTHER" id="PTHR47371:SF3">
    <property type="entry name" value="PHOSPHOGLYCEROL TRANSFERASE I"/>
    <property type="match status" value="1"/>
</dbReference>
<dbReference type="SUPFAM" id="SSF53649">
    <property type="entry name" value="Alkaline phosphatase-like"/>
    <property type="match status" value="1"/>
</dbReference>
<dbReference type="InterPro" id="IPR000917">
    <property type="entry name" value="Sulfatase_N"/>
</dbReference>
<evidence type="ECO:0000313" key="14">
    <source>
        <dbReference type="EMBL" id="MBB6690605.1"/>
    </source>
</evidence>
<dbReference type="InterPro" id="IPR017850">
    <property type="entry name" value="Alkaline_phosphatase_core_sf"/>
</dbReference>
<dbReference type="Pfam" id="PF00884">
    <property type="entry name" value="Sulfatase"/>
    <property type="match status" value="1"/>
</dbReference>
<dbReference type="GO" id="GO:0046872">
    <property type="term" value="F:metal ion binding"/>
    <property type="evidence" value="ECO:0007669"/>
    <property type="project" value="UniProtKB-KW"/>
</dbReference>
<keyword evidence="4 8" id="KW-1003">Cell membrane</keyword>
<dbReference type="InterPro" id="IPR050448">
    <property type="entry name" value="OpgB/LTA_synthase_biosynth"/>
</dbReference>
<evidence type="ECO:0000256" key="8">
    <source>
        <dbReference type="PIRNR" id="PIRNR005091"/>
    </source>
</evidence>
<protein>
    <submittedName>
        <fullName evidence="14">LTA synthase family protein</fullName>
    </submittedName>
</protein>
<evidence type="ECO:0000313" key="15">
    <source>
        <dbReference type="Proteomes" id="UP000553776"/>
    </source>
</evidence>
<evidence type="ECO:0000256" key="9">
    <source>
        <dbReference type="PIRSR" id="PIRSR005091-1"/>
    </source>
</evidence>
<gene>
    <name evidence="14" type="ORF">H7B90_04230</name>
</gene>
<evidence type="ECO:0000256" key="11">
    <source>
        <dbReference type="PIRSR" id="PIRSR005091-3"/>
    </source>
</evidence>
<feature type="transmembrane region" description="Helical" evidence="12">
    <location>
        <begin position="175"/>
        <end position="194"/>
    </location>
</feature>
<feature type="active site" evidence="9">
    <location>
        <position position="329"/>
    </location>
</feature>
<dbReference type="Proteomes" id="UP000553776">
    <property type="component" value="Unassembled WGS sequence"/>
</dbReference>
<keyword evidence="6 12" id="KW-1133">Transmembrane helix</keyword>
<accession>A0A841TR25</accession>
<dbReference type="Gene3D" id="3.30.1120.170">
    <property type="match status" value="1"/>
</dbReference>
<feature type="binding site" evidence="11">
    <location>
        <position position="329"/>
    </location>
    <ligand>
        <name>Mn(2+)</name>
        <dbReference type="ChEBI" id="CHEBI:29035"/>
    </ligand>
</feature>
<evidence type="ECO:0000256" key="7">
    <source>
        <dbReference type="ARBA" id="ARBA00023136"/>
    </source>
</evidence>
<dbReference type="CDD" id="cd16015">
    <property type="entry name" value="LTA_synthase"/>
    <property type="match status" value="1"/>
</dbReference>
<keyword evidence="10" id="KW-0479">Metal-binding</keyword>
<feature type="transmembrane region" description="Helical" evidence="12">
    <location>
        <begin position="21"/>
        <end position="40"/>
    </location>
</feature>
<feature type="transmembrane region" description="Helical" evidence="12">
    <location>
        <begin position="78"/>
        <end position="99"/>
    </location>
</feature>
<feature type="domain" description="Sulfatase N-terminal" evidence="13">
    <location>
        <begin position="279"/>
        <end position="567"/>
    </location>
</feature>
<evidence type="ECO:0000256" key="2">
    <source>
        <dbReference type="ARBA" id="ARBA00004936"/>
    </source>
</evidence>
<evidence type="ECO:0000256" key="10">
    <source>
        <dbReference type="PIRSR" id="PIRSR005091-2"/>
    </source>
</evidence>
<feature type="transmembrane region" description="Helical" evidence="12">
    <location>
        <begin position="52"/>
        <end position="71"/>
    </location>
</feature>
<comment type="similarity">
    <text evidence="3 8">Belongs to the LTA synthase family.</text>
</comment>
<evidence type="ECO:0000256" key="4">
    <source>
        <dbReference type="ARBA" id="ARBA00022475"/>
    </source>
</evidence>
<evidence type="ECO:0000256" key="6">
    <source>
        <dbReference type="ARBA" id="ARBA00022989"/>
    </source>
</evidence>
<dbReference type="GO" id="GO:0005886">
    <property type="term" value="C:plasma membrane"/>
    <property type="evidence" value="ECO:0007669"/>
    <property type="project" value="UniProtKB-SubCell"/>
</dbReference>
<feature type="binding site" evidence="10">
    <location>
        <position position="443"/>
    </location>
    <ligand>
        <name>substrate</name>
    </ligand>
</feature>
<evidence type="ECO:0000256" key="1">
    <source>
        <dbReference type="ARBA" id="ARBA00004651"/>
    </source>
</evidence>
<dbReference type="InterPro" id="IPR012160">
    <property type="entry name" value="LtaS-like"/>
</dbReference>
<evidence type="ECO:0000256" key="5">
    <source>
        <dbReference type="ARBA" id="ARBA00022692"/>
    </source>
</evidence>
<sequence>MSQLQTAARKGARLSLAGLRHWPYWGAMLLIASMLYKLNWLDGELNVGGMNHWKWTVNLGAMVLATFWTVWLGRRTRAVALAALHLLLSIAIFADLIYFRYFKDFISVPVLMQAGQVGELQDSIWNLIHGGDWILFADVPVAVALAAWTCWRLRRSRARSESASFLPARRFRGPFWARLALGAALLVAGIYMIAIPVNEQKNGWARGLFVGNWWNIPIYNVTGLFGFHGYDTYRYAKEHWFGSGPSKEEIAEAADWFAERGKLQKQAESEPLFGAYKGKNVLVIQAEAFQEFVLGKSVNGQEITPNLNKLIKQSLYFPNFYHMTSQGRTSDADFLTSCSLHPMPSGSVFIRFADHEFNCLPKILNGQGYDTTVHHAYDGSFWNRTNMYRNMEYAKFYSLNDYTNDEPLGWSIGDKSFFRQTVDQLKERGRNPFYALAITISGHHPFNLPSTATDFDAGEFSGTTFGDYLEASHYVDAAIGELVQDLKDEGLWDDTILMFYGDHDNSLYDMKTYEQFYGRALTDQEKDALVRKVPFFIRFPNDENAGVSEKAAGQIDTAPTIMQLLGIPVGDNKLMGVSMVSGAAKPVVFRNGGYTDGKTYYIPSSDGIVDNGSCYSLPDGTMTDMAACKPGAEAAKKELEISDRVVEHDLIPDLADAAEEEKR</sequence>
<keyword evidence="5 12" id="KW-0812">Transmembrane</keyword>
<keyword evidence="15" id="KW-1185">Reference proteome</keyword>
<feature type="transmembrane region" description="Helical" evidence="12">
    <location>
        <begin position="133"/>
        <end position="154"/>
    </location>
</feature>
<dbReference type="AlphaFoldDB" id="A0A841TR25"/>
<keyword evidence="10" id="KW-0464">Manganese</keyword>
<keyword evidence="7 8" id="KW-0472">Membrane</keyword>
<dbReference type="PIRSF" id="PIRSF005091">
    <property type="entry name" value="Mmb_sulf_HI1246"/>
    <property type="match status" value="1"/>
</dbReference>
<reference evidence="14 15" key="1">
    <citation type="submission" date="2020-08" db="EMBL/GenBank/DDBJ databases">
        <title>Cohnella phylogeny.</title>
        <authorList>
            <person name="Dunlap C."/>
        </authorList>
    </citation>
    <scope>NUCLEOTIDE SEQUENCE [LARGE SCALE GENOMIC DNA]</scope>
    <source>
        <strain evidence="14 15">DSM 25239</strain>
    </source>
</reference>
<evidence type="ECO:0000256" key="12">
    <source>
        <dbReference type="SAM" id="Phobius"/>
    </source>
</evidence>
<proteinExistence type="inferred from homology"/>